<dbReference type="AlphaFoldDB" id="A0A4S4G4G7"/>
<feature type="signal peptide" evidence="2">
    <location>
        <begin position="1"/>
        <end position="31"/>
    </location>
</feature>
<dbReference type="InterPro" id="IPR051200">
    <property type="entry name" value="Host-pathogen_enzymatic-act"/>
</dbReference>
<accession>A0A4S4G4G7</accession>
<evidence type="ECO:0000256" key="1">
    <source>
        <dbReference type="SAM" id="MobiDB-lite"/>
    </source>
</evidence>
<dbReference type="PROSITE" id="PS51318">
    <property type="entry name" value="TAT"/>
    <property type="match status" value="1"/>
</dbReference>
<dbReference type="Proteomes" id="UP000308978">
    <property type="component" value="Unassembled WGS sequence"/>
</dbReference>
<dbReference type="InterPro" id="IPR015943">
    <property type="entry name" value="WD40/YVTN_repeat-like_dom_sf"/>
</dbReference>
<evidence type="ECO:0000313" key="4">
    <source>
        <dbReference type="Proteomes" id="UP000308978"/>
    </source>
</evidence>
<protein>
    <recommendedName>
        <fullName evidence="5">YncE family protein</fullName>
    </recommendedName>
</protein>
<keyword evidence="2" id="KW-0732">Signal</keyword>
<reference evidence="3 4" key="1">
    <citation type="submission" date="2019-04" db="EMBL/GenBank/DDBJ databases">
        <title>Microbes associate with the intestines of laboratory mice.</title>
        <authorList>
            <person name="Navarre W."/>
            <person name="Wong E."/>
            <person name="Huang K.C."/>
            <person name="Tropini C."/>
            <person name="Ng K."/>
            <person name="Yu B."/>
        </authorList>
    </citation>
    <scope>NUCLEOTIDE SEQUENCE [LARGE SCALE GENOMIC DNA]</scope>
    <source>
        <strain evidence="3 4">NM80_B27</strain>
    </source>
</reference>
<dbReference type="PANTHER" id="PTHR47197">
    <property type="entry name" value="PROTEIN NIRF"/>
    <property type="match status" value="1"/>
</dbReference>
<evidence type="ECO:0008006" key="5">
    <source>
        <dbReference type="Google" id="ProtNLM"/>
    </source>
</evidence>
<dbReference type="EMBL" id="SSTJ01000004">
    <property type="protein sequence ID" value="THG37701.1"/>
    <property type="molecule type" value="Genomic_DNA"/>
</dbReference>
<organism evidence="3 4">
    <name type="scientific">Adlercreutzia caecimuris</name>
    <dbReference type="NCBI Taxonomy" id="671266"/>
    <lineage>
        <taxon>Bacteria</taxon>
        <taxon>Bacillati</taxon>
        <taxon>Actinomycetota</taxon>
        <taxon>Coriobacteriia</taxon>
        <taxon>Eggerthellales</taxon>
        <taxon>Eggerthellaceae</taxon>
        <taxon>Adlercreutzia</taxon>
    </lineage>
</organism>
<evidence type="ECO:0000313" key="3">
    <source>
        <dbReference type="EMBL" id="THG37701.1"/>
    </source>
</evidence>
<feature type="region of interest" description="Disordered" evidence="1">
    <location>
        <begin position="33"/>
        <end position="54"/>
    </location>
</feature>
<sequence length="392" mass="39680">MRKTMLTRRRFAMLAGTAAASAILGALPGCAASGKPDDAAPEGPADSLREEPPTLPREAAAEAAESPATVAAIPSGALCVAEYAGNTLAVVDPATGEVSQRIATGSNPATALAADGWIYVGSSGGGQITALSATDPSQVKAISVGNQPLGLCYDGGRGVLYVGDYFASSVHVVDSQLKSLVGTIKLNTYGYHNRTDPPDCCRIEPGAGRRTVALALAPEGDILYCANYGTFDVGRIDLAAEAEVEAFDGVVGPRQILVTPDGAQLVLAGVGGEGEQQVSDLYVLDRATGKRAREVFVGQSVAGAALSPAGDAAWAIARDDGELVAFKGATWEEAGRLFLSPGIDTLLASPDGATLFVANSATGEVFVVDAAALTVTTTVTGLASPKGMAVVA</sequence>
<dbReference type="InterPro" id="IPR006311">
    <property type="entry name" value="TAT_signal"/>
</dbReference>
<feature type="chain" id="PRO_5020517190" description="YncE family protein" evidence="2">
    <location>
        <begin position="32"/>
        <end position="392"/>
    </location>
</feature>
<evidence type="ECO:0000256" key="2">
    <source>
        <dbReference type="SAM" id="SignalP"/>
    </source>
</evidence>
<dbReference type="SUPFAM" id="SSF51004">
    <property type="entry name" value="C-terminal (heme d1) domain of cytochrome cd1-nitrite reductase"/>
    <property type="match status" value="1"/>
</dbReference>
<gene>
    <name evidence="3" type="ORF">E5986_04885</name>
</gene>
<proteinExistence type="predicted"/>
<dbReference type="InterPro" id="IPR011048">
    <property type="entry name" value="Haem_d1_sf"/>
</dbReference>
<name>A0A4S4G4G7_9ACTN</name>
<dbReference type="InterPro" id="IPR011964">
    <property type="entry name" value="YVTN_b-propeller_repeat"/>
</dbReference>
<dbReference type="RefSeq" id="WP_136433867.1">
    <property type="nucleotide sequence ID" value="NZ_SSTJ01000004.1"/>
</dbReference>
<dbReference type="Gene3D" id="2.130.10.10">
    <property type="entry name" value="YVTN repeat-like/Quinoprotein amine dehydrogenase"/>
    <property type="match status" value="2"/>
</dbReference>
<dbReference type="PANTHER" id="PTHR47197:SF3">
    <property type="entry name" value="DIHYDRO-HEME D1 DEHYDROGENASE"/>
    <property type="match status" value="1"/>
</dbReference>
<comment type="caution">
    <text evidence="3">The sequence shown here is derived from an EMBL/GenBank/DDBJ whole genome shotgun (WGS) entry which is preliminary data.</text>
</comment>
<dbReference type="NCBIfam" id="TIGR02276">
    <property type="entry name" value="beta_rpt_yvtn"/>
    <property type="match status" value="1"/>
</dbReference>